<feature type="region of interest" description="Disordered" evidence="2">
    <location>
        <begin position="543"/>
        <end position="978"/>
    </location>
</feature>
<proteinExistence type="predicted"/>
<feature type="repeat" description="WD" evidence="1">
    <location>
        <begin position="362"/>
        <end position="393"/>
    </location>
</feature>
<dbReference type="SUPFAM" id="SSF50978">
    <property type="entry name" value="WD40 repeat-like"/>
    <property type="match status" value="1"/>
</dbReference>
<gene>
    <name evidence="4" type="primary">LOC100375879</name>
</gene>
<sequence>MDGGIATQPPPQRFFHMPRLPQHHRVHFYRHASTPPGISLSFDGKRMRKAVQRRTIDYNATCIKYLENRTWQRDYRDIRAIQPDNSYGTDMMLPCAMVHNPINAVTTKFVRTSTNKVRCPIFVVRWTPEGRRLVTGASSGEFTLWNGLTFNFETILQAHEYPVRTMTWSHNDMWMLTGDHAGYVKYWQSNMNNVKMFQAHKEPIREARWDSVMITTQLMSQSYDVLCISRTHYYYIQYLLLVISVANYFIQSFANVGLDNSLERVKTNHGSLDNWRSQFDISPHQKSSISFTNSFCPTDNKFATCSDDGTVRIWDFIRCQEERICRAIAWHPIHENLFCSGGSDGAILFWQVGIDKEVGGMEQAHDGMVWSLAWHPLGHILCSGSNDHTTKFWTRNRPGDKMRDKYNLNLLPAGSSIEALEYDDESVNTPLIPGMGLEHGLPDHLTKPRNDMSADESSIPGLGIERSDDYRVHTVQKKVPYAKPIPAQFKRQWEQQKEAPLLEREKEVEKELLMAGQMHPGNAPIIPSFEQGKQMAMQMLLNQGGIPPQGQMQGPPPLMSTPTQPPMLRGQNMGGSHYPGQSSMQHNMQQQGMGQMDVDEPPPPPPPLQGDDRIGQGHFPQDQDMRQMQHDDPRHRRNPQQQRYQQDNYRGETDFASRDVDMRQEAGFDGMPPPAPPQDEDLRNRRFDHQEQWGAPPRDFDERRHFGNMRPEFPKDFDERQEFQGHDPRGFRGGRNRGRGGRGRGGSMEGHDRSMEGHGPPVDDRSGLLPTPDELSGRGYNPRGRGGHAPSRDQEDQSRHGRGGGHSTSSRDQDDRHPTPEFFSDYDERSHGPPSNQSHDNKPPSLLDLPTLPPPPQNPKRSWGEVSGDENAGGTDPRSRNREAGSPRGKLGRFNDDDDQFTNPGARSFVPGSRENNDRGELRQRGRSDRGRGGSDRGRGSDRGGRGRGRGRGGRGQRGGGPPSRGPGRGGRGGRGGR</sequence>
<dbReference type="InterPro" id="IPR036322">
    <property type="entry name" value="WD40_repeat_dom_sf"/>
</dbReference>
<feature type="repeat" description="WD" evidence="1">
    <location>
        <begin position="294"/>
        <end position="315"/>
    </location>
</feature>
<dbReference type="Pfam" id="PF00400">
    <property type="entry name" value="WD40"/>
    <property type="match status" value="3"/>
</dbReference>
<keyword evidence="1" id="KW-0853">WD repeat</keyword>
<feature type="compositionally biased region" description="Low complexity" evidence="2">
    <location>
        <begin position="543"/>
        <end position="553"/>
    </location>
</feature>
<feature type="compositionally biased region" description="Basic and acidic residues" evidence="2">
    <location>
        <begin position="649"/>
        <end position="666"/>
    </location>
</feature>
<feature type="compositionally biased region" description="Pro residues" evidence="2">
    <location>
        <begin position="554"/>
        <end position="565"/>
    </location>
</feature>
<dbReference type="RefSeq" id="XP_006819762.1">
    <property type="nucleotide sequence ID" value="XM_006819699.1"/>
</dbReference>
<feature type="compositionally biased region" description="Polar residues" evidence="2">
    <location>
        <begin position="639"/>
        <end position="648"/>
    </location>
</feature>
<feature type="compositionally biased region" description="Basic and acidic residues" evidence="2">
    <location>
        <begin position="712"/>
        <end position="730"/>
    </location>
</feature>
<dbReference type="InterPro" id="IPR015943">
    <property type="entry name" value="WD40/YVTN_repeat-like_dom_sf"/>
</dbReference>
<dbReference type="PROSITE" id="PS50082">
    <property type="entry name" value="WD_REPEATS_2"/>
    <property type="match status" value="3"/>
</dbReference>
<dbReference type="InterPro" id="IPR001680">
    <property type="entry name" value="WD40_rpt"/>
</dbReference>
<feature type="compositionally biased region" description="Basic residues" evidence="2">
    <location>
        <begin position="946"/>
        <end position="955"/>
    </location>
</feature>
<feature type="compositionally biased region" description="Basic and acidic residues" evidence="2">
    <location>
        <begin position="809"/>
        <end position="819"/>
    </location>
</feature>
<keyword evidence="3" id="KW-1185">Reference proteome</keyword>
<evidence type="ECO:0000313" key="4">
    <source>
        <dbReference type="RefSeq" id="XP_006819762.1"/>
    </source>
</evidence>
<name>A0ABM0MIC1_SACKO</name>
<organism evidence="3 4">
    <name type="scientific">Saccoglossus kowalevskii</name>
    <name type="common">Acorn worm</name>
    <dbReference type="NCBI Taxonomy" id="10224"/>
    <lineage>
        <taxon>Eukaryota</taxon>
        <taxon>Metazoa</taxon>
        <taxon>Hemichordata</taxon>
        <taxon>Enteropneusta</taxon>
        <taxon>Harrimaniidae</taxon>
        <taxon>Saccoglossus</taxon>
    </lineage>
</organism>
<dbReference type="Gene3D" id="2.130.10.10">
    <property type="entry name" value="YVTN repeat-like/Quinoprotein amine dehydrogenase"/>
    <property type="match status" value="2"/>
</dbReference>
<reference evidence="4" key="1">
    <citation type="submission" date="2025-08" db="UniProtKB">
        <authorList>
            <consortium name="RefSeq"/>
        </authorList>
    </citation>
    <scope>IDENTIFICATION</scope>
    <source>
        <tissue evidence="4">Testes</tissue>
    </source>
</reference>
<feature type="compositionally biased region" description="Basic and acidic residues" evidence="2">
    <location>
        <begin position="915"/>
        <end position="945"/>
    </location>
</feature>
<feature type="compositionally biased region" description="Basic and acidic residues" evidence="2">
    <location>
        <begin position="790"/>
        <end position="799"/>
    </location>
</feature>
<feature type="compositionally biased region" description="Basic and acidic residues" evidence="2">
    <location>
        <begin position="749"/>
        <end position="766"/>
    </location>
</feature>
<feature type="compositionally biased region" description="Basic and acidic residues" evidence="2">
    <location>
        <begin position="610"/>
        <end position="634"/>
    </location>
</feature>
<evidence type="ECO:0000256" key="2">
    <source>
        <dbReference type="SAM" id="MobiDB-lite"/>
    </source>
</evidence>
<dbReference type="Proteomes" id="UP000694865">
    <property type="component" value="Unplaced"/>
</dbReference>
<feature type="compositionally biased region" description="Basic residues" evidence="2">
    <location>
        <begin position="732"/>
        <end position="742"/>
    </location>
</feature>
<feature type="compositionally biased region" description="Low complexity" evidence="2">
    <location>
        <begin position="580"/>
        <end position="596"/>
    </location>
</feature>
<evidence type="ECO:0000313" key="3">
    <source>
        <dbReference type="Proteomes" id="UP000694865"/>
    </source>
</evidence>
<feature type="repeat" description="WD" evidence="1">
    <location>
        <begin position="156"/>
        <end position="188"/>
    </location>
</feature>
<feature type="compositionally biased region" description="Gly residues" evidence="2">
    <location>
        <begin position="956"/>
        <end position="978"/>
    </location>
</feature>
<feature type="compositionally biased region" description="Basic and acidic residues" evidence="2">
    <location>
        <begin position="680"/>
        <end position="691"/>
    </location>
</feature>
<dbReference type="SMART" id="SM00320">
    <property type="entry name" value="WD40"/>
    <property type="match status" value="5"/>
</dbReference>
<dbReference type="InterPro" id="IPR045245">
    <property type="entry name" value="Pfs2-like"/>
</dbReference>
<dbReference type="GeneID" id="100375879"/>
<accession>A0ABM0MIC1</accession>
<dbReference type="PANTHER" id="PTHR22836">
    <property type="entry name" value="WD40 REPEAT PROTEIN"/>
    <property type="match status" value="1"/>
</dbReference>
<dbReference type="PANTHER" id="PTHR22836:SF0">
    <property type="entry name" value="PRE-MRNA 3' END PROCESSING PROTEIN WDR33"/>
    <property type="match status" value="1"/>
</dbReference>
<dbReference type="PROSITE" id="PS50294">
    <property type="entry name" value="WD_REPEATS_REGION"/>
    <property type="match status" value="1"/>
</dbReference>
<protein>
    <submittedName>
        <fullName evidence="4">Pre-mRNA 3' end processing protein WDR33-like</fullName>
    </submittedName>
</protein>
<evidence type="ECO:0000256" key="1">
    <source>
        <dbReference type="PROSITE-ProRule" id="PRU00221"/>
    </source>
</evidence>